<organism evidence="3 4">
    <name type="scientific">Chlamydomonas reinhardtii</name>
    <name type="common">Chlamydomonas smithii</name>
    <dbReference type="NCBI Taxonomy" id="3055"/>
    <lineage>
        <taxon>Eukaryota</taxon>
        <taxon>Viridiplantae</taxon>
        <taxon>Chlorophyta</taxon>
        <taxon>core chlorophytes</taxon>
        <taxon>Chlorophyceae</taxon>
        <taxon>CS clade</taxon>
        <taxon>Chlamydomonadales</taxon>
        <taxon>Chlamydomonadaceae</taxon>
        <taxon>Chlamydomonas</taxon>
    </lineage>
</organism>
<dbReference type="Proteomes" id="UP000006906">
    <property type="component" value="Chromosome 6"/>
</dbReference>
<dbReference type="InParanoid" id="A0A2K3DQ49"/>
<dbReference type="InterPro" id="IPR050508">
    <property type="entry name" value="Methyltransf_Superfamily"/>
</dbReference>
<feature type="region of interest" description="Disordered" evidence="1">
    <location>
        <begin position="78"/>
        <end position="105"/>
    </location>
</feature>
<dbReference type="Gene3D" id="3.40.50.150">
    <property type="entry name" value="Vaccinia Virus protein VP39"/>
    <property type="match status" value="1"/>
</dbReference>
<dbReference type="PANTHER" id="PTHR42912:SF81">
    <property type="entry name" value="METHYLTRANSFERASE DOMAIN-CONTAINING PROTEIN"/>
    <property type="match status" value="1"/>
</dbReference>
<dbReference type="ExpressionAtlas" id="A0A2K3DQ49">
    <property type="expression patterns" value="baseline"/>
</dbReference>
<dbReference type="CDD" id="cd02440">
    <property type="entry name" value="AdoMet_MTases"/>
    <property type="match status" value="1"/>
</dbReference>
<dbReference type="GO" id="GO:0008757">
    <property type="term" value="F:S-adenosylmethionine-dependent methyltransferase activity"/>
    <property type="evidence" value="ECO:0007669"/>
    <property type="project" value="InterPro"/>
</dbReference>
<dbReference type="KEGG" id="cre:CHLRE_06g286350v5"/>
<gene>
    <name evidence="3" type="ORF">CHLRE_06g286350v5</name>
</gene>
<evidence type="ECO:0000313" key="4">
    <source>
        <dbReference type="Proteomes" id="UP000006906"/>
    </source>
</evidence>
<evidence type="ECO:0000313" key="3">
    <source>
        <dbReference type="EMBL" id="PNW82618.1"/>
    </source>
</evidence>
<dbReference type="PaxDb" id="3055-EDP01747"/>
<dbReference type="SUPFAM" id="SSF53335">
    <property type="entry name" value="S-adenosyl-L-methionine-dependent methyltransferases"/>
    <property type="match status" value="1"/>
</dbReference>
<keyword evidence="4" id="KW-1185">Reference proteome</keyword>
<sequence length="568" mass="61787">MLSATRLLRSHASGSRAAAFLGGRRRCIAARAVQLDRESPTEVVYAEVTEAASSSTAAAAAAPATTVFYTSVGTNDNGSPAGSDTTHGLSFADAQPGGGPSPEPVKVADLDAQKFKLHPSVAFWQGFSSQINTMWAQTEVSMTAPIQTLVERAVEARVLSDPQSAAYWAYHTARMSFFVSQAAAGVFAHHLSETLPSSLSGLASLAGLGSAGGSAGDSGPKVQETPFSRLSANAGKEFGNRTAEAIATFQQDYDNIRSGYYPLPWDMTSPRHRQYNPLNVLGRSAQFIQESVATLRRRVRGQPEPLWLEGSKLYPQYYTNTFHFQTDGWFSAQSANVYEFSTEVLFFGRQDAMQRTSLLPIADYVRESGARPADLKLLEVAAGTGRFHTFIKDAYPDMRTVCSDLSPFYLARARNNVRYWRRLRAPGRFLGGVDETGTEFLQTAAEDIAAPDESFDIVVCVYLFHELPEAVRRRAVSEFARVLRPGGLLVLTDSVQLGDRPAWDNTIGLFSNFNEPYYRSYVACDLGSMCEEAGLTPDTKYLCSATKTLSFRKAVPGEAPATAPAADN</sequence>
<dbReference type="Gramene" id="PNW82618">
    <property type="protein sequence ID" value="PNW82618"/>
    <property type="gene ID" value="CHLRE_06g286350v5"/>
</dbReference>
<dbReference type="PANTHER" id="PTHR42912">
    <property type="entry name" value="METHYLTRANSFERASE"/>
    <property type="match status" value="1"/>
</dbReference>
<dbReference type="AlphaFoldDB" id="A0A2K3DQ49"/>
<name>A0A2K3DQ49_CHLRE</name>
<dbReference type="Pfam" id="PF08241">
    <property type="entry name" value="Methyltransf_11"/>
    <property type="match status" value="1"/>
</dbReference>
<dbReference type="OMA" id="AYWAYHT"/>
<dbReference type="GO" id="GO:0008168">
    <property type="term" value="F:methyltransferase activity"/>
    <property type="evidence" value="ECO:0000318"/>
    <property type="project" value="GO_Central"/>
</dbReference>
<dbReference type="InterPro" id="IPR013216">
    <property type="entry name" value="Methyltransf_11"/>
</dbReference>
<proteinExistence type="predicted"/>
<accession>A0A2K3DQ49</accession>
<feature type="compositionally biased region" description="Polar residues" evidence="1">
    <location>
        <begin position="78"/>
        <end position="88"/>
    </location>
</feature>
<dbReference type="RefSeq" id="XP_042924056.1">
    <property type="nucleotide sequence ID" value="XM_043063350.1"/>
</dbReference>
<dbReference type="EMBL" id="CM008967">
    <property type="protein sequence ID" value="PNW82618.1"/>
    <property type="molecule type" value="Genomic_DNA"/>
</dbReference>
<protein>
    <recommendedName>
        <fullName evidence="2">Methyltransferase type 11 domain-containing protein</fullName>
    </recommendedName>
</protein>
<dbReference type="GeneID" id="5721013"/>
<dbReference type="OrthoDB" id="3647at2759"/>
<feature type="domain" description="Methyltransferase type 11" evidence="2">
    <location>
        <begin position="378"/>
        <end position="491"/>
    </location>
</feature>
<dbReference type="InterPro" id="IPR029063">
    <property type="entry name" value="SAM-dependent_MTases_sf"/>
</dbReference>
<dbReference type="STRING" id="3055.A0A2K3DQ49"/>
<reference evidence="3 4" key="1">
    <citation type="journal article" date="2007" name="Science">
        <title>The Chlamydomonas genome reveals the evolution of key animal and plant functions.</title>
        <authorList>
            <person name="Merchant S.S."/>
            <person name="Prochnik S.E."/>
            <person name="Vallon O."/>
            <person name="Harris E.H."/>
            <person name="Karpowicz S.J."/>
            <person name="Witman G.B."/>
            <person name="Terry A."/>
            <person name="Salamov A."/>
            <person name="Fritz-Laylin L.K."/>
            <person name="Marechal-Drouard L."/>
            <person name="Marshall W.F."/>
            <person name="Qu L.H."/>
            <person name="Nelson D.R."/>
            <person name="Sanderfoot A.A."/>
            <person name="Spalding M.H."/>
            <person name="Kapitonov V.V."/>
            <person name="Ren Q."/>
            <person name="Ferris P."/>
            <person name="Lindquist E."/>
            <person name="Shapiro H."/>
            <person name="Lucas S.M."/>
            <person name="Grimwood J."/>
            <person name="Schmutz J."/>
            <person name="Cardol P."/>
            <person name="Cerutti H."/>
            <person name="Chanfreau G."/>
            <person name="Chen C.L."/>
            <person name="Cognat V."/>
            <person name="Croft M.T."/>
            <person name="Dent R."/>
            <person name="Dutcher S."/>
            <person name="Fernandez E."/>
            <person name="Fukuzawa H."/>
            <person name="Gonzalez-Ballester D."/>
            <person name="Gonzalez-Halphen D."/>
            <person name="Hallmann A."/>
            <person name="Hanikenne M."/>
            <person name="Hippler M."/>
            <person name="Inwood W."/>
            <person name="Jabbari K."/>
            <person name="Kalanon M."/>
            <person name="Kuras R."/>
            <person name="Lefebvre P.A."/>
            <person name="Lemaire S.D."/>
            <person name="Lobanov A.V."/>
            <person name="Lohr M."/>
            <person name="Manuell A."/>
            <person name="Meier I."/>
            <person name="Mets L."/>
            <person name="Mittag M."/>
            <person name="Mittelmeier T."/>
            <person name="Moroney J.V."/>
            <person name="Moseley J."/>
            <person name="Napoli C."/>
            <person name="Nedelcu A.M."/>
            <person name="Niyogi K."/>
            <person name="Novoselov S.V."/>
            <person name="Paulsen I.T."/>
            <person name="Pazour G."/>
            <person name="Purton S."/>
            <person name="Ral J.P."/>
            <person name="Riano-Pachon D.M."/>
            <person name="Riekhof W."/>
            <person name="Rymarquis L."/>
            <person name="Schroda M."/>
            <person name="Stern D."/>
            <person name="Umen J."/>
            <person name="Willows R."/>
            <person name="Wilson N."/>
            <person name="Zimmer S.L."/>
            <person name="Allmer J."/>
            <person name="Balk J."/>
            <person name="Bisova K."/>
            <person name="Chen C.J."/>
            <person name="Elias M."/>
            <person name="Gendler K."/>
            <person name="Hauser C."/>
            <person name="Lamb M.R."/>
            <person name="Ledford H."/>
            <person name="Long J.C."/>
            <person name="Minagawa J."/>
            <person name="Page M.D."/>
            <person name="Pan J."/>
            <person name="Pootakham W."/>
            <person name="Roje S."/>
            <person name="Rose A."/>
            <person name="Stahlberg E."/>
            <person name="Terauchi A.M."/>
            <person name="Yang P."/>
            <person name="Ball S."/>
            <person name="Bowler C."/>
            <person name="Dieckmann C.L."/>
            <person name="Gladyshev V.N."/>
            <person name="Green P."/>
            <person name="Jorgensen R."/>
            <person name="Mayfield S."/>
            <person name="Mueller-Roeber B."/>
            <person name="Rajamani S."/>
            <person name="Sayre R.T."/>
            <person name="Brokstein P."/>
            <person name="Dubchak I."/>
            <person name="Goodstein D."/>
            <person name="Hornick L."/>
            <person name="Huang Y.W."/>
            <person name="Jhaveri J."/>
            <person name="Luo Y."/>
            <person name="Martinez D."/>
            <person name="Ngau W.C."/>
            <person name="Otillar B."/>
            <person name="Poliakov A."/>
            <person name="Porter A."/>
            <person name="Szajkowski L."/>
            <person name="Werner G."/>
            <person name="Zhou K."/>
            <person name="Grigoriev I.V."/>
            <person name="Rokhsar D.S."/>
            <person name="Grossman A.R."/>
        </authorList>
    </citation>
    <scope>NUCLEOTIDE SEQUENCE [LARGE SCALE GENOMIC DNA]</scope>
    <source>
        <strain evidence="4">CC-503</strain>
    </source>
</reference>
<evidence type="ECO:0000259" key="2">
    <source>
        <dbReference type="Pfam" id="PF08241"/>
    </source>
</evidence>
<evidence type="ECO:0000256" key="1">
    <source>
        <dbReference type="SAM" id="MobiDB-lite"/>
    </source>
</evidence>